<accession>A0A482WXQ9</accession>
<sequence length="84" mass="9384">MTEYHNEGGFQFLVTKNFINVGPLLGDGKRDKNFLIEHDDDDAVKIVVKKVLPMGPTTINDYEEENDEVNVDENDGKKSSDIAG</sequence>
<gene>
    <name evidence="2" type="ORF">LSTR_LSTR006485</name>
</gene>
<feature type="compositionally biased region" description="Basic and acidic residues" evidence="1">
    <location>
        <begin position="74"/>
        <end position="84"/>
    </location>
</feature>
<dbReference type="AlphaFoldDB" id="A0A482WXQ9"/>
<name>A0A482WXQ9_LAOST</name>
<feature type="region of interest" description="Disordered" evidence="1">
    <location>
        <begin position="57"/>
        <end position="84"/>
    </location>
</feature>
<feature type="compositionally biased region" description="Acidic residues" evidence="1">
    <location>
        <begin position="61"/>
        <end position="73"/>
    </location>
</feature>
<dbReference type="EMBL" id="QKKF02022824">
    <property type="protein sequence ID" value="RZF38086.1"/>
    <property type="molecule type" value="Genomic_DNA"/>
</dbReference>
<protein>
    <submittedName>
        <fullName evidence="2">Uncharacterized protein</fullName>
    </submittedName>
</protein>
<reference evidence="2 3" key="1">
    <citation type="journal article" date="2017" name="Gigascience">
        <title>Genome sequence of the small brown planthopper, Laodelphax striatellus.</title>
        <authorList>
            <person name="Zhu J."/>
            <person name="Jiang F."/>
            <person name="Wang X."/>
            <person name="Yang P."/>
            <person name="Bao Y."/>
            <person name="Zhao W."/>
            <person name="Wang W."/>
            <person name="Lu H."/>
            <person name="Wang Q."/>
            <person name="Cui N."/>
            <person name="Li J."/>
            <person name="Chen X."/>
            <person name="Luo L."/>
            <person name="Yu J."/>
            <person name="Kang L."/>
            <person name="Cui F."/>
        </authorList>
    </citation>
    <scope>NUCLEOTIDE SEQUENCE [LARGE SCALE GENOMIC DNA]</scope>
    <source>
        <strain evidence="2">Lst14</strain>
    </source>
</reference>
<dbReference type="Proteomes" id="UP000291343">
    <property type="component" value="Unassembled WGS sequence"/>
</dbReference>
<dbReference type="InParanoid" id="A0A482WXQ9"/>
<evidence type="ECO:0000313" key="2">
    <source>
        <dbReference type="EMBL" id="RZF38086.1"/>
    </source>
</evidence>
<keyword evidence="3" id="KW-1185">Reference proteome</keyword>
<organism evidence="2 3">
    <name type="scientific">Laodelphax striatellus</name>
    <name type="common">Small brown planthopper</name>
    <name type="synonym">Delphax striatella</name>
    <dbReference type="NCBI Taxonomy" id="195883"/>
    <lineage>
        <taxon>Eukaryota</taxon>
        <taxon>Metazoa</taxon>
        <taxon>Ecdysozoa</taxon>
        <taxon>Arthropoda</taxon>
        <taxon>Hexapoda</taxon>
        <taxon>Insecta</taxon>
        <taxon>Pterygota</taxon>
        <taxon>Neoptera</taxon>
        <taxon>Paraneoptera</taxon>
        <taxon>Hemiptera</taxon>
        <taxon>Auchenorrhyncha</taxon>
        <taxon>Fulgoroidea</taxon>
        <taxon>Delphacidae</taxon>
        <taxon>Criomorphinae</taxon>
        <taxon>Laodelphax</taxon>
    </lineage>
</organism>
<evidence type="ECO:0000256" key="1">
    <source>
        <dbReference type="SAM" id="MobiDB-lite"/>
    </source>
</evidence>
<proteinExistence type="predicted"/>
<evidence type="ECO:0000313" key="3">
    <source>
        <dbReference type="Proteomes" id="UP000291343"/>
    </source>
</evidence>
<comment type="caution">
    <text evidence="2">The sequence shown here is derived from an EMBL/GenBank/DDBJ whole genome shotgun (WGS) entry which is preliminary data.</text>
</comment>